<dbReference type="Pfam" id="PF00194">
    <property type="entry name" value="Carb_anhydrase"/>
    <property type="match status" value="1"/>
</dbReference>
<dbReference type="InterPro" id="IPR036398">
    <property type="entry name" value="CA_dom_sf"/>
</dbReference>
<protein>
    <recommendedName>
        <fullName evidence="2">Alpha-carbonic anhydrase domain-containing protein</fullName>
    </recommendedName>
</protein>
<dbReference type="SUPFAM" id="SSF51069">
    <property type="entry name" value="Carbonic anhydrase"/>
    <property type="match status" value="1"/>
</dbReference>
<dbReference type="InterPro" id="IPR001148">
    <property type="entry name" value="CA_dom"/>
</dbReference>
<dbReference type="CDD" id="cd00326">
    <property type="entry name" value="alpha_CA"/>
    <property type="match status" value="1"/>
</dbReference>
<dbReference type="SMART" id="SM01057">
    <property type="entry name" value="Carb_anhydrase"/>
    <property type="match status" value="1"/>
</dbReference>
<evidence type="ECO:0000256" key="1">
    <source>
        <dbReference type="ARBA" id="ARBA00010718"/>
    </source>
</evidence>
<gene>
    <name evidence="3" type="ORF">Cfor_06856</name>
</gene>
<evidence type="ECO:0000259" key="2">
    <source>
        <dbReference type="PROSITE" id="PS51144"/>
    </source>
</evidence>
<dbReference type="PANTHER" id="PTHR18952">
    <property type="entry name" value="CARBONIC ANHYDRASE"/>
    <property type="match status" value="1"/>
</dbReference>
<dbReference type="AlphaFoldDB" id="A0A6L2PNQ0"/>
<dbReference type="PANTHER" id="PTHR18952:SF270">
    <property type="entry name" value="CARBONIC ANHYDRASE"/>
    <property type="match status" value="1"/>
</dbReference>
<dbReference type="InterPro" id="IPR023561">
    <property type="entry name" value="Carbonic_anhydrase_a-class"/>
</dbReference>
<dbReference type="InParanoid" id="A0A6L2PNQ0"/>
<keyword evidence="4" id="KW-1185">Reference proteome</keyword>
<evidence type="ECO:0000313" key="4">
    <source>
        <dbReference type="Proteomes" id="UP000502823"/>
    </source>
</evidence>
<dbReference type="EMBL" id="BLKM01000350">
    <property type="protein sequence ID" value="GFG32085.1"/>
    <property type="molecule type" value="Genomic_DNA"/>
</dbReference>
<evidence type="ECO:0000313" key="3">
    <source>
        <dbReference type="EMBL" id="GFG32085.1"/>
    </source>
</evidence>
<reference evidence="4" key="1">
    <citation type="submission" date="2020-01" db="EMBL/GenBank/DDBJ databases">
        <title>Draft genome sequence of the Termite Coptotermes fromosanus.</title>
        <authorList>
            <person name="Itakura S."/>
            <person name="Yosikawa Y."/>
            <person name="Umezawa K."/>
        </authorList>
    </citation>
    <scope>NUCLEOTIDE SEQUENCE [LARGE SCALE GENOMIC DNA]</scope>
</reference>
<feature type="domain" description="Alpha-carbonic anhydrase" evidence="2">
    <location>
        <begin position="21"/>
        <end position="265"/>
    </location>
</feature>
<accession>A0A6L2PNQ0</accession>
<dbReference type="GO" id="GO:0004089">
    <property type="term" value="F:carbonate dehydratase activity"/>
    <property type="evidence" value="ECO:0007669"/>
    <property type="project" value="InterPro"/>
</dbReference>
<name>A0A6L2PNQ0_COPFO</name>
<organism evidence="3 4">
    <name type="scientific">Coptotermes formosanus</name>
    <name type="common">Formosan subterranean termite</name>
    <dbReference type="NCBI Taxonomy" id="36987"/>
    <lineage>
        <taxon>Eukaryota</taxon>
        <taxon>Metazoa</taxon>
        <taxon>Ecdysozoa</taxon>
        <taxon>Arthropoda</taxon>
        <taxon>Hexapoda</taxon>
        <taxon>Insecta</taxon>
        <taxon>Pterygota</taxon>
        <taxon>Neoptera</taxon>
        <taxon>Polyneoptera</taxon>
        <taxon>Dictyoptera</taxon>
        <taxon>Blattodea</taxon>
        <taxon>Blattoidea</taxon>
        <taxon>Termitoidae</taxon>
        <taxon>Rhinotermitidae</taxon>
        <taxon>Coptotermes</taxon>
    </lineage>
</organism>
<sequence length="296" mass="33832">MLRRLMVSHRAYQKTLILNNSQAGFRGPNQWPGMCQAGTRQSPIDLDPQVAVPGHFEPLVLLNYDRPVSANITNNGHTVMLNMEQPCEIVMAAGGLPAVYRLEQIHFHWKSEHTLEGKRWPLEMHMVHYDRRFKKFSEAAKIKKGLAVLAVLFYETKEPNNGFQPMLESMPKVSHVEGTPFKLSQHVILQDLLPHELNYFYHYAGSLTTPNCDESVVWTVLAQLVPVGEEQVVAQFHKIQSHHEPLISNYRPVQKVNNRLIYLQQPSEDYQGISDSSRLYQSYFIVTALGIFSIIG</sequence>
<dbReference type="PROSITE" id="PS51144">
    <property type="entry name" value="ALPHA_CA_2"/>
    <property type="match status" value="1"/>
</dbReference>
<dbReference type="FunCoup" id="A0A6L2PNQ0">
    <property type="interactions" value="58"/>
</dbReference>
<dbReference type="GO" id="GO:0008270">
    <property type="term" value="F:zinc ion binding"/>
    <property type="evidence" value="ECO:0007669"/>
    <property type="project" value="InterPro"/>
</dbReference>
<proteinExistence type="inferred from homology"/>
<comment type="caution">
    <text evidence="3">The sequence shown here is derived from an EMBL/GenBank/DDBJ whole genome shotgun (WGS) entry which is preliminary data.</text>
</comment>
<dbReference type="Gene3D" id="3.10.200.10">
    <property type="entry name" value="Alpha carbonic anhydrase"/>
    <property type="match status" value="1"/>
</dbReference>
<dbReference type="GO" id="GO:0005737">
    <property type="term" value="C:cytoplasm"/>
    <property type="evidence" value="ECO:0007669"/>
    <property type="project" value="TreeGrafter"/>
</dbReference>
<dbReference type="OrthoDB" id="429145at2759"/>
<comment type="similarity">
    <text evidence="1">Belongs to the alpha-carbonic anhydrase family.</text>
</comment>
<dbReference type="Proteomes" id="UP000502823">
    <property type="component" value="Unassembled WGS sequence"/>
</dbReference>